<gene>
    <name evidence="2" type="ORF">PF007_g20861</name>
</gene>
<dbReference type="SMART" id="SM01187">
    <property type="entry name" value="Elicitin"/>
    <property type="match status" value="1"/>
</dbReference>
<keyword evidence="1" id="KW-0732">Signal</keyword>
<sequence length="120" mass="12248">MKTSGLFLSVAIVTLATTLARATECTMDELTTIASIYSSATSKGTAAYSIQFMSDMLDGFPDCSSGGVNLKQGLQSAVDYCTSGTTNMSGVFTDTSISAAFATDASSSSALTTESSSSQL</sequence>
<evidence type="ECO:0000313" key="2">
    <source>
        <dbReference type="EMBL" id="KAE9086217.1"/>
    </source>
</evidence>
<comment type="caution">
    <text evidence="2">The sequence shown here is derived from an EMBL/GenBank/DDBJ whole genome shotgun (WGS) entry which is preliminary data.</text>
</comment>
<dbReference type="InterPro" id="IPR002200">
    <property type="entry name" value="Elicitin"/>
</dbReference>
<reference evidence="2 3" key="1">
    <citation type="submission" date="2018-08" db="EMBL/GenBank/DDBJ databases">
        <title>Genomic investigation of the strawberry pathogen Phytophthora fragariae indicates pathogenicity is determined by transcriptional variation in three key races.</title>
        <authorList>
            <person name="Adams T.M."/>
            <person name="Armitage A.D."/>
            <person name="Sobczyk M.K."/>
            <person name="Bates H.J."/>
            <person name="Dunwell J.M."/>
            <person name="Nellist C.F."/>
            <person name="Harrison R.J."/>
        </authorList>
    </citation>
    <scope>NUCLEOTIDE SEQUENCE [LARGE SCALE GENOMIC DNA]</scope>
    <source>
        <strain evidence="2 3">NOV-71</strain>
    </source>
</reference>
<feature type="signal peptide" evidence="1">
    <location>
        <begin position="1"/>
        <end position="22"/>
    </location>
</feature>
<feature type="chain" id="PRO_5025443685" description="Elicitin" evidence="1">
    <location>
        <begin position="23"/>
        <end position="120"/>
    </location>
</feature>
<name>A0A6A3QZS8_9STRA</name>
<dbReference type="GO" id="GO:0005576">
    <property type="term" value="C:extracellular region"/>
    <property type="evidence" value="ECO:0007669"/>
    <property type="project" value="InterPro"/>
</dbReference>
<evidence type="ECO:0000256" key="1">
    <source>
        <dbReference type="SAM" id="SignalP"/>
    </source>
</evidence>
<evidence type="ECO:0000313" key="3">
    <source>
        <dbReference type="Proteomes" id="UP000441208"/>
    </source>
</evidence>
<protein>
    <recommendedName>
        <fullName evidence="4">Elicitin</fullName>
    </recommendedName>
</protein>
<evidence type="ECO:0008006" key="4">
    <source>
        <dbReference type="Google" id="ProtNLM"/>
    </source>
</evidence>
<dbReference type="AlphaFoldDB" id="A0A6A3QZS8"/>
<dbReference type="EMBL" id="QXFZ01001707">
    <property type="protein sequence ID" value="KAE9086217.1"/>
    <property type="molecule type" value="Genomic_DNA"/>
</dbReference>
<proteinExistence type="predicted"/>
<accession>A0A6A3QZS8</accession>
<dbReference type="Proteomes" id="UP000441208">
    <property type="component" value="Unassembled WGS sequence"/>
</dbReference>
<organism evidence="2 3">
    <name type="scientific">Phytophthora fragariae</name>
    <dbReference type="NCBI Taxonomy" id="53985"/>
    <lineage>
        <taxon>Eukaryota</taxon>
        <taxon>Sar</taxon>
        <taxon>Stramenopiles</taxon>
        <taxon>Oomycota</taxon>
        <taxon>Peronosporomycetes</taxon>
        <taxon>Peronosporales</taxon>
        <taxon>Peronosporaceae</taxon>
        <taxon>Phytophthora</taxon>
    </lineage>
</organism>